<evidence type="ECO:0000256" key="21">
    <source>
        <dbReference type="ARBA" id="ARBA00032915"/>
    </source>
</evidence>
<evidence type="ECO:0000313" key="26">
    <source>
        <dbReference type="EMBL" id="GIY94662.1"/>
    </source>
</evidence>
<dbReference type="Gene3D" id="3.90.550.10">
    <property type="entry name" value="Spore Coat Polysaccharide Biosynthesis Protein SpsA, Chain A"/>
    <property type="match status" value="1"/>
</dbReference>
<dbReference type="Proteomes" id="UP001054945">
    <property type="component" value="Unassembled WGS sequence"/>
</dbReference>
<evidence type="ECO:0000256" key="13">
    <source>
        <dbReference type="ARBA" id="ARBA00023034"/>
    </source>
</evidence>
<evidence type="ECO:0000256" key="22">
    <source>
        <dbReference type="ARBA" id="ARBA00093257"/>
    </source>
</evidence>
<dbReference type="GO" id="GO:0009312">
    <property type="term" value="P:oligosaccharide biosynthetic process"/>
    <property type="evidence" value="ECO:0007669"/>
    <property type="project" value="InterPro"/>
</dbReference>
<keyword evidence="12 25" id="KW-1133">Transmembrane helix</keyword>
<feature type="binding site" evidence="23">
    <location>
        <position position="222"/>
    </location>
    <ligand>
        <name>substrate</name>
    </ligand>
</feature>
<dbReference type="GO" id="GO:0000139">
    <property type="term" value="C:Golgi membrane"/>
    <property type="evidence" value="ECO:0007669"/>
    <property type="project" value="UniProtKB-SubCell"/>
</dbReference>
<keyword evidence="15" id="KW-1015">Disulfide bond</keyword>
<evidence type="ECO:0000256" key="15">
    <source>
        <dbReference type="ARBA" id="ARBA00023157"/>
    </source>
</evidence>
<feature type="region of interest" description="Disordered" evidence="24">
    <location>
        <begin position="256"/>
        <end position="279"/>
    </location>
</feature>
<keyword evidence="27" id="KW-1185">Reference proteome</keyword>
<evidence type="ECO:0000256" key="5">
    <source>
        <dbReference type="ARBA" id="ARBA00012613"/>
    </source>
</evidence>
<dbReference type="EMBL" id="BPLR01000413">
    <property type="protein sequence ID" value="GIY94662.1"/>
    <property type="molecule type" value="Genomic_DNA"/>
</dbReference>
<dbReference type="InterPro" id="IPR007754">
    <property type="entry name" value="GlcNAc_II"/>
</dbReference>
<feature type="binding site" evidence="23">
    <location>
        <begin position="191"/>
        <end position="195"/>
    </location>
    <ligand>
        <name>substrate</name>
    </ligand>
</feature>
<evidence type="ECO:0000256" key="4">
    <source>
        <dbReference type="ARBA" id="ARBA00011011"/>
    </source>
</evidence>
<evidence type="ECO:0000256" key="24">
    <source>
        <dbReference type="SAM" id="MobiDB-lite"/>
    </source>
</evidence>
<keyword evidence="14 25" id="KW-0472">Membrane</keyword>
<comment type="subcellular location">
    <subcellularLocation>
        <location evidence="2">Golgi apparatus membrane</location>
        <topology evidence="2">Single-pass type II membrane protein</topology>
    </subcellularLocation>
</comment>
<keyword evidence="16" id="KW-0325">Glycoprotein</keyword>
<evidence type="ECO:0000256" key="6">
    <source>
        <dbReference type="ARBA" id="ARBA00014817"/>
    </source>
</evidence>
<evidence type="ECO:0000256" key="16">
    <source>
        <dbReference type="ARBA" id="ARBA00023180"/>
    </source>
</evidence>
<dbReference type="AlphaFoldDB" id="A0AAV4XHP7"/>
<accession>A0AAV4XHP7</accession>
<evidence type="ECO:0000256" key="18">
    <source>
        <dbReference type="ARBA" id="ARBA00029663"/>
    </source>
</evidence>
<comment type="catalytic activity">
    <reaction evidence="22">
        <text>an N(4)-{beta-D-GlcNAc-(1-&gt;2)-alpha-D-Man-(1-&gt;3)-[alpha-D-Man-(1-&gt;6)]-beta-D-Man-(1-&gt;4)-beta-D-GlcNAc-(1-&gt;4)-beta-D-GlcNAc}-L-asparaginyl-[protein] + UDP-N-acetyl-alpha-D-glucosamine = N(4)-{beta-D-GlcNAc-(1-&gt;2)-alpha-D-Man-(1-&gt;3)-[beta-D-GlcNAc-(1-&gt;2)-alpha-D-Man-(1-&gt;6)]-beta-D-Man-(1-&gt;4)-beta-D-GlcNAc-(1-&gt;4)-beta-D-GlcNAc}-L-asparaginyl-[protein] + UDP + H(+)</text>
        <dbReference type="Rhea" id="RHEA:12941"/>
        <dbReference type="Rhea" id="RHEA-COMP:13526"/>
        <dbReference type="Rhea" id="RHEA-COMP:14369"/>
        <dbReference type="ChEBI" id="CHEBI:15378"/>
        <dbReference type="ChEBI" id="CHEBI:57705"/>
        <dbReference type="ChEBI" id="CHEBI:58223"/>
        <dbReference type="ChEBI" id="CHEBI:60615"/>
        <dbReference type="ChEBI" id="CHEBI:60651"/>
        <dbReference type="EC" id="2.4.1.143"/>
    </reaction>
</comment>
<evidence type="ECO:0000256" key="3">
    <source>
        <dbReference type="ARBA" id="ARBA00004922"/>
    </source>
</evidence>
<gene>
    <name evidence="26" type="primary">Mgat2</name>
    <name evidence="26" type="ORF">CEXT_169631</name>
</gene>
<dbReference type="GO" id="GO:0008455">
    <property type="term" value="F:alpha-1,6-mannosylglycoprotein 2-beta-N-acetylglucosaminyltransferase activity"/>
    <property type="evidence" value="ECO:0007669"/>
    <property type="project" value="UniProtKB-EC"/>
</dbReference>
<evidence type="ECO:0000256" key="12">
    <source>
        <dbReference type="ARBA" id="ARBA00022989"/>
    </source>
</evidence>
<evidence type="ECO:0000256" key="17">
    <source>
        <dbReference type="ARBA" id="ARBA00023211"/>
    </source>
</evidence>
<comment type="similarity">
    <text evidence="4">Belongs to the glycosyltransferase 16 (GT16) protein family.</text>
</comment>
<dbReference type="GO" id="GO:0005795">
    <property type="term" value="C:Golgi stack"/>
    <property type="evidence" value="ECO:0007669"/>
    <property type="project" value="InterPro"/>
</dbReference>
<reference evidence="26 27" key="1">
    <citation type="submission" date="2021-06" db="EMBL/GenBank/DDBJ databases">
        <title>Caerostris extrusa draft genome.</title>
        <authorList>
            <person name="Kono N."/>
            <person name="Arakawa K."/>
        </authorList>
    </citation>
    <scope>NUCLEOTIDE SEQUENCE [LARGE SCALE GENOMIC DNA]</scope>
</reference>
<keyword evidence="8" id="KW-0808">Transferase</keyword>
<keyword evidence="11" id="KW-0735">Signal-anchor</keyword>
<evidence type="ECO:0000256" key="9">
    <source>
        <dbReference type="ARBA" id="ARBA00022692"/>
    </source>
</evidence>
<protein>
    <recommendedName>
        <fullName evidence="6">Alpha-1,6-mannosyl-glycoprotein 2-beta-N-acetylglucosaminyltransferase</fullName>
        <ecNumber evidence="5">2.4.1.143</ecNumber>
    </recommendedName>
    <alternativeName>
        <fullName evidence="21">Beta-1,2-N-acetylglucosaminyltransferase II</fullName>
    </alternativeName>
    <alternativeName>
        <fullName evidence="20">GlcNAc-T II</fullName>
    </alternativeName>
    <alternativeName>
        <fullName evidence="19">Mannoside acetylglucosaminyltransferase 2</fullName>
    </alternativeName>
    <alternativeName>
        <fullName evidence="18">N-glycosyl-oligosaccharide-glycoprotein N-acetylglucosaminyltransferase II</fullName>
    </alternativeName>
</protein>
<dbReference type="PANTHER" id="PTHR12871">
    <property type="entry name" value="BETA-1,2-N-ACETYLGLUCOSAMINYLTRANSFERASE II"/>
    <property type="match status" value="1"/>
</dbReference>
<evidence type="ECO:0000256" key="19">
    <source>
        <dbReference type="ARBA" id="ARBA00031203"/>
    </source>
</evidence>
<evidence type="ECO:0000256" key="23">
    <source>
        <dbReference type="PIRSR" id="PIRSR607754-1"/>
    </source>
</evidence>
<evidence type="ECO:0000256" key="11">
    <source>
        <dbReference type="ARBA" id="ARBA00022968"/>
    </source>
</evidence>
<dbReference type="PANTHER" id="PTHR12871:SF0">
    <property type="entry name" value="ALPHA-1,6-MANNOSYL-GLYCOPROTEIN 2-BETA-N-ACETYLGLUCOSAMINYLTRANSFERASE"/>
    <property type="match status" value="1"/>
</dbReference>
<organism evidence="26 27">
    <name type="scientific">Caerostris extrusa</name>
    <name type="common">Bark spider</name>
    <name type="synonym">Caerostris bankana</name>
    <dbReference type="NCBI Taxonomy" id="172846"/>
    <lineage>
        <taxon>Eukaryota</taxon>
        <taxon>Metazoa</taxon>
        <taxon>Ecdysozoa</taxon>
        <taxon>Arthropoda</taxon>
        <taxon>Chelicerata</taxon>
        <taxon>Arachnida</taxon>
        <taxon>Araneae</taxon>
        <taxon>Araneomorphae</taxon>
        <taxon>Entelegynae</taxon>
        <taxon>Araneoidea</taxon>
        <taxon>Araneidae</taxon>
        <taxon>Caerostris</taxon>
    </lineage>
</organism>
<keyword evidence="7" id="KW-0328">Glycosyltransferase</keyword>
<comment type="pathway">
    <text evidence="3">Protein modification; protein glycosylation.</text>
</comment>
<evidence type="ECO:0000256" key="2">
    <source>
        <dbReference type="ARBA" id="ARBA00004323"/>
    </source>
</evidence>
<comment type="cofactor">
    <cofactor evidence="1">
        <name>Mn(2+)</name>
        <dbReference type="ChEBI" id="CHEBI:29035"/>
    </cofactor>
</comment>
<feature type="transmembrane region" description="Helical" evidence="25">
    <location>
        <begin position="98"/>
        <end position="115"/>
    </location>
</feature>
<sequence>MIIPIHRYFTSDFVSEYFYSQSNDDIALVKGSNRGPLGSQGAVCQLREPLHEDSLECAQRLCSCIRIEYGALTRSKGYDGMARGWLCTAMLRRCSSHIFKTVILLFVVSFLWLQLRIVNLKPDLFMSQRNHDPELNFFANFSAILNSVNTTTPANLKLLADAIEEVNILQSVNNVEKFGTLNENDVVIVIQVHNRAQYLYALIESLRQAQNINQTLLVFSHDLFDSHINALIQRIDFTKVIQIFYPYSIQLHPNEFPGHDPKDCPRNMKKRRGSKKRVQ</sequence>
<comment type="caution">
    <text evidence="26">The sequence shown here is derived from an EMBL/GenBank/DDBJ whole genome shotgun (WGS) entry which is preliminary data.</text>
</comment>
<keyword evidence="9 25" id="KW-0812">Transmembrane</keyword>
<name>A0AAV4XHP7_CAEEX</name>
<dbReference type="GO" id="GO:0006487">
    <property type="term" value="P:protein N-linked glycosylation"/>
    <property type="evidence" value="ECO:0007669"/>
    <property type="project" value="TreeGrafter"/>
</dbReference>
<keyword evidence="17" id="KW-0464">Manganese</keyword>
<evidence type="ECO:0000256" key="10">
    <source>
        <dbReference type="ARBA" id="ARBA00022723"/>
    </source>
</evidence>
<evidence type="ECO:0000256" key="8">
    <source>
        <dbReference type="ARBA" id="ARBA00022679"/>
    </source>
</evidence>
<evidence type="ECO:0000256" key="25">
    <source>
        <dbReference type="SAM" id="Phobius"/>
    </source>
</evidence>
<keyword evidence="13" id="KW-0333">Golgi apparatus</keyword>
<keyword evidence="10" id="KW-0479">Metal-binding</keyword>
<evidence type="ECO:0000256" key="20">
    <source>
        <dbReference type="ARBA" id="ARBA00032552"/>
    </source>
</evidence>
<evidence type="ECO:0000256" key="7">
    <source>
        <dbReference type="ARBA" id="ARBA00022676"/>
    </source>
</evidence>
<feature type="compositionally biased region" description="Basic residues" evidence="24">
    <location>
        <begin position="267"/>
        <end position="279"/>
    </location>
</feature>
<feature type="compositionally biased region" description="Basic and acidic residues" evidence="24">
    <location>
        <begin position="257"/>
        <end position="266"/>
    </location>
</feature>
<evidence type="ECO:0000313" key="27">
    <source>
        <dbReference type="Proteomes" id="UP001054945"/>
    </source>
</evidence>
<proteinExistence type="inferred from homology"/>
<dbReference type="GO" id="GO:0046872">
    <property type="term" value="F:metal ion binding"/>
    <property type="evidence" value="ECO:0007669"/>
    <property type="project" value="UniProtKB-KW"/>
</dbReference>
<dbReference type="InterPro" id="IPR029044">
    <property type="entry name" value="Nucleotide-diphossugar_trans"/>
</dbReference>
<dbReference type="Pfam" id="PF05060">
    <property type="entry name" value="MGAT2"/>
    <property type="match status" value="1"/>
</dbReference>
<evidence type="ECO:0000256" key="14">
    <source>
        <dbReference type="ARBA" id="ARBA00023136"/>
    </source>
</evidence>
<evidence type="ECO:0000256" key="1">
    <source>
        <dbReference type="ARBA" id="ARBA00001936"/>
    </source>
</evidence>
<dbReference type="EC" id="2.4.1.143" evidence="5"/>